<sequence length="1024" mass="114936">MRLAVIFWFLLILKSTIASFDAYSGTLDIADNGKSRRSKNGVSLRQDYCQIKINTTCENINNTWVSDGSPPLKLKCFGKELPYTSVSLDLLPNVHSLTGMLEIVESLEILHKIPKCWAVVQPLICAFHLPQCVNDSVVYLPSQTLCRSALSQCKLLGNDSSGFPAFLRCSNTTLFPNDCKDYFQEVKFNTSSTCPYPLVREVPPSGITMFTDPKSHYPKLEGCNLPCENPLYSKEELDQLRKLIAWGGCIALALNSIAVFTFLIDWGSSARYPALIVFYLNLCCMFSNLFWLVQFLPGNRSDILCRKDGTARGFEPSMGENLSCIVVFIIVYYFMIAALVWFMVFSYAWYKSFKCAGLKKDETDDQSSYFHLAAWMCPLILTIIACALEEVHPDSTSGICFIGTAGGNLWGAGIGSIIARWVLLIVPILICTVFCGLFLIKGLRILLKIKRNSRGQVSRRAFQQIQNMVFRLMIFMIIAAFLVIFTLWVHLYEYKHADSWHSALDEAIMCQALGKSSSCQLKSQPSLLMAQLHIILPFVFSTLAASWMFNRQTKETWKRFIYKKLPCCMSQYYADPRAMHMMEKQRIGAIQERRTRDINVPKHKVIAKAYAKRGMLKNEGRLSFSFRSSHGDPVGMDFDMDSQPSSKGFNSSWANKLPRLLKRRGAFPKFDSDSNGGRDSIESDVGMSFRKVSLESRRNSFDSQVSITISEVVATSRHQTRGRRSRQNQMSHSVKKHRRSRLRNYDKRSKWGSRSSHVDQVSQMEFHASQMESSRHCSVSSMDSQNTFGFSNFMQGIPLPGPLPLAVENYKTKPSRKLSQRRAALTDVPSSSMVAKLTRQMDSDISDEESNSGNLEDVEMVAIPGPSNQGPTIIEIEDEHARNGRASSHDSSDQSSSSSSSVGENQPIFNGQNISKRSQNGSSRSLKKCVNSKSRNSPKKEESDSSSSSDEEAPFLTIAQVNASMGSKESRQSDKETKDIGVQVSFVKKKSTCKKLKGLTKSFYTQTQTGKNTQNSRSKSAGVY</sequence>
<keyword evidence="7" id="KW-1015">Disulfide bond</keyword>
<evidence type="ECO:0000256" key="5">
    <source>
        <dbReference type="ARBA" id="ARBA00022989"/>
    </source>
</evidence>
<evidence type="ECO:0000313" key="16">
    <source>
        <dbReference type="Proteomes" id="UP000494165"/>
    </source>
</evidence>
<keyword evidence="16" id="KW-1185">Reference proteome</keyword>
<evidence type="ECO:0000256" key="7">
    <source>
        <dbReference type="ARBA" id="ARBA00023157"/>
    </source>
</evidence>
<feature type="signal peptide" evidence="12">
    <location>
        <begin position="1"/>
        <end position="18"/>
    </location>
</feature>
<evidence type="ECO:0000256" key="9">
    <source>
        <dbReference type="PROSITE-ProRule" id="PRU00090"/>
    </source>
</evidence>
<dbReference type="PANTHER" id="PTHR11309:SF35">
    <property type="entry name" value="PROTEIN SMOOTHENED"/>
    <property type="match status" value="1"/>
</dbReference>
<feature type="region of interest" description="Disordered" evidence="10">
    <location>
        <begin position="715"/>
        <end position="758"/>
    </location>
</feature>
<feature type="compositionally biased region" description="Basic residues" evidence="10">
    <location>
        <begin position="733"/>
        <end position="742"/>
    </location>
</feature>
<comment type="caution">
    <text evidence="9">Lacks conserved residue(s) required for the propagation of feature annotation.</text>
</comment>
<dbReference type="GO" id="GO:0030425">
    <property type="term" value="C:dendrite"/>
    <property type="evidence" value="ECO:0007669"/>
    <property type="project" value="TreeGrafter"/>
</dbReference>
<evidence type="ECO:0000256" key="11">
    <source>
        <dbReference type="SAM" id="Phobius"/>
    </source>
</evidence>
<dbReference type="AlphaFoldDB" id="A0A8S1CIQ9"/>
<dbReference type="GO" id="GO:0007417">
    <property type="term" value="P:central nervous system development"/>
    <property type="evidence" value="ECO:0007669"/>
    <property type="project" value="TreeGrafter"/>
</dbReference>
<name>A0A8S1CIQ9_9INSE</name>
<dbReference type="InterPro" id="IPR000539">
    <property type="entry name" value="Frizzled/Smoothened_7TM"/>
</dbReference>
<dbReference type="GO" id="GO:0007389">
    <property type="term" value="P:pattern specification process"/>
    <property type="evidence" value="ECO:0007669"/>
    <property type="project" value="TreeGrafter"/>
</dbReference>
<feature type="compositionally biased region" description="Basic and acidic residues" evidence="10">
    <location>
        <begin position="968"/>
        <end position="979"/>
    </location>
</feature>
<feature type="region of interest" description="Disordered" evidence="10">
    <location>
        <begin position="1005"/>
        <end position="1024"/>
    </location>
</feature>
<feature type="transmembrane region" description="Helical" evidence="11">
    <location>
        <begin position="418"/>
        <end position="447"/>
    </location>
</feature>
<feature type="domain" description="G-protein coupled receptors family 2 profile 2" evidence="14">
    <location>
        <begin position="240"/>
        <end position="556"/>
    </location>
</feature>
<feature type="transmembrane region" description="Helical" evidence="11">
    <location>
        <begin position="276"/>
        <end position="296"/>
    </location>
</feature>
<feature type="transmembrane region" description="Helical" evidence="11">
    <location>
        <begin position="243"/>
        <end position="264"/>
    </location>
</feature>
<feature type="transmembrane region" description="Helical" evidence="11">
    <location>
        <begin position="325"/>
        <end position="349"/>
    </location>
</feature>
<feature type="domain" description="FZ" evidence="13">
    <location>
        <begin position="44"/>
        <end position="182"/>
    </location>
</feature>
<keyword evidence="12" id="KW-0732">Signal</keyword>
<proteinExistence type="inferred from homology"/>
<keyword evidence="8" id="KW-0675">Receptor</keyword>
<dbReference type="SMART" id="SM01330">
    <property type="entry name" value="Frizzled"/>
    <property type="match status" value="1"/>
</dbReference>
<evidence type="ECO:0000313" key="15">
    <source>
        <dbReference type="EMBL" id="CAB3367482.1"/>
    </source>
</evidence>
<evidence type="ECO:0000259" key="14">
    <source>
        <dbReference type="PROSITE" id="PS50261"/>
    </source>
</evidence>
<keyword evidence="3" id="KW-0217">Developmental protein</keyword>
<keyword evidence="5 11" id="KW-1133">Transmembrane helix</keyword>
<keyword evidence="4 11" id="KW-0812">Transmembrane</keyword>
<dbReference type="SMART" id="SM00063">
    <property type="entry name" value="FRI"/>
    <property type="match status" value="1"/>
</dbReference>
<dbReference type="GO" id="GO:0071679">
    <property type="term" value="P:commissural neuron axon guidance"/>
    <property type="evidence" value="ECO:0007669"/>
    <property type="project" value="TreeGrafter"/>
</dbReference>
<evidence type="ECO:0000256" key="10">
    <source>
        <dbReference type="SAM" id="MobiDB-lite"/>
    </source>
</evidence>
<evidence type="ECO:0000256" key="8">
    <source>
        <dbReference type="ARBA" id="ARBA00023170"/>
    </source>
</evidence>
<dbReference type="PRINTS" id="PR00489">
    <property type="entry name" value="FRIZZLED"/>
</dbReference>
<protein>
    <recommendedName>
        <fullName evidence="17">G-protein coupled receptors family 2 profile 2 domain-containing protein</fullName>
    </recommendedName>
</protein>
<comment type="subcellular location">
    <subcellularLocation>
        <location evidence="1">Membrane</location>
        <topology evidence="1">Multi-pass membrane protein</topology>
    </subcellularLocation>
</comment>
<feature type="region of interest" description="Disordered" evidence="10">
    <location>
        <begin position="813"/>
        <end position="833"/>
    </location>
</feature>
<evidence type="ECO:0000256" key="3">
    <source>
        <dbReference type="ARBA" id="ARBA00022473"/>
    </source>
</evidence>
<dbReference type="InterPro" id="IPR015526">
    <property type="entry name" value="Frizzled/SFRP"/>
</dbReference>
<evidence type="ECO:0000256" key="2">
    <source>
        <dbReference type="ARBA" id="ARBA00008077"/>
    </source>
</evidence>
<feature type="transmembrane region" description="Helical" evidence="11">
    <location>
        <begin position="369"/>
        <end position="388"/>
    </location>
</feature>
<dbReference type="Gene3D" id="1.10.2000.10">
    <property type="entry name" value="Frizzled cysteine-rich domain"/>
    <property type="match status" value="1"/>
</dbReference>
<evidence type="ECO:0000256" key="6">
    <source>
        <dbReference type="ARBA" id="ARBA00023136"/>
    </source>
</evidence>
<feature type="transmembrane region" description="Helical" evidence="11">
    <location>
        <begin position="530"/>
        <end position="549"/>
    </location>
</feature>
<evidence type="ECO:0000256" key="1">
    <source>
        <dbReference type="ARBA" id="ARBA00004141"/>
    </source>
</evidence>
<dbReference type="SUPFAM" id="SSF63501">
    <property type="entry name" value="Frizzled cysteine-rich domain"/>
    <property type="match status" value="1"/>
</dbReference>
<dbReference type="GO" id="GO:0005886">
    <property type="term" value="C:plasma membrane"/>
    <property type="evidence" value="ECO:0007669"/>
    <property type="project" value="TreeGrafter"/>
</dbReference>
<feature type="region of interest" description="Disordered" evidence="10">
    <location>
        <begin position="881"/>
        <end position="980"/>
    </location>
</feature>
<comment type="similarity">
    <text evidence="2">Belongs to the G-protein coupled receptor Fz/Smo family.</text>
</comment>
<gene>
    <name evidence="15" type="ORF">CLODIP_2_CD01164</name>
</gene>
<dbReference type="InterPro" id="IPR020067">
    <property type="entry name" value="Frizzled_dom"/>
</dbReference>
<dbReference type="InterPro" id="IPR036790">
    <property type="entry name" value="Frizzled_dom_sf"/>
</dbReference>
<dbReference type="GO" id="GO:0007224">
    <property type="term" value="P:smoothened signaling pathway"/>
    <property type="evidence" value="ECO:0007669"/>
    <property type="project" value="TreeGrafter"/>
</dbReference>
<dbReference type="PROSITE" id="PS50038">
    <property type="entry name" value="FZ"/>
    <property type="match status" value="1"/>
</dbReference>
<dbReference type="Gene3D" id="1.20.1070.10">
    <property type="entry name" value="Rhodopsin 7-helix transmembrane proteins"/>
    <property type="match status" value="1"/>
</dbReference>
<evidence type="ECO:0000259" key="13">
    <source>
        <dbReference type="PROSITE" id="PS50038"/>
    </source>
</evidence>
<evidence type="ECO:0000256" key="4">
    <source>
        <dbReference type="ARBA" id="ARBA00022692"/>
    </source>
</evidence>
<feature type="transmembrane region" description="Helical" evidence="11">
    <location>
        <begin position="468"/>
        <end position="491"/>
    </location>
</feature>
<evidence type="ECO:0008006" key="17">
    <source>
        <dbReference type="Google" id="ProtNLM"/>
    </source>
</evidence>
<feature type="compositionally biased region" description="Basic and acidic residues" evidence="10">
    <location>
        <begin position="881"/>
        <end position="892"/>
    </location>
</feature>
<feature type="compositionally biased region" description="Polar residues" evidence="10">
    <location>
        <begin position="902"/>
        <end position="924"/>
    </location>
</feature>
<keyword evidence="6 11" id="KW-0472">Membrane</keyword>
<evidence type="ECO:0000256" key="12">
    <source>
        <dbReference type="SAM" id="SignalP"/>
    </source>
</evidence>
<dbReference type="PROSITE" id="PS50261">
    <property type="entry name" value="G_PROTEIN_RECEP_F2_4"/>
    <property type="match status" value="1"/>
</dbReference>
<comment type="caution">
    <text evidence="15">The sequence shown here is derived from an EMBL/GenBank/DDBJ whole genome shotgun (WGS) entry which is preliminary data.</text>
</comment>
<feature type="chain" id="PRO_5035887411" description="G-protein coupled receptors family 2 profile 2 domain-containing protein" evidence="12">
    <location>
        <begin position="19"/>
        <end position="1024"/>
    </location>
</feature>
<dbReference type="InterPro" id="IPR017981">
    <property type="entry name" value="GPCR_2-like_7TM"/>
</dbReference>
<dbReference type="Proteomes" id="UP000494165">
    <property type="component" value="Unassembled WGS sequence"/>
</dbReference>
<dbReference type="GO" id="GO:0004888">
    <property type="term" value="F:transmembrane signaling receptor activity"/>
    <property type="evidence" value="ECO:0007669"/>
    <property type="project" value="InterPro"/>
</dbReference>
<accession>A0A8S1CIQ9</accession>
<organism evidence="15 16">
    <name type="scientific">Cloeon dipterum</name>
    <dbReference type="NCBI Taxonomy" id="197152"/>
    <lineage>
        <taxon>Eukaryota</taxon>
        <taxon>Metazoa</taxon>
        <taxon>Ecdysozoa</taxon>
        <taxon>Arthropoda</taxon>
        <taxon>Hexapoda</taxon>
        <taxon>Insecta</taxon>
        <taxon>Pterygota</taxon>
        <taxon>Palaeoptera</taxon>
        <taxon>Ephemeroptera</taxon>
        <taxon>Pisciforma</taxon>
        <taxon>Baetidae</taxon>
        <taxon>Cloeon</taxon>
    </lineage>
</organism>
<dbReference type="PANTHER" id="PTHR11309">
    <property type="entry name" value="FRIZZLED"/>
    <property type="match status" value="1"/>
</dbReference>
<dbReference type="OrthoDB" id="10064659at2759"/>
<reference evidence="15 16" key="1">
    <citation type="submission" date="2020-04" db="EMBL/GenBank/DDBJ databases">
        <authorList>
            <person name="Alioto T."/>
            <person name="Alioto T."/>
            <person name="Gomez Garrido J."/>
        </authorList>
    </citation>
    <scope>NUCLEOTIDE SEQUENCE [LARGE SCALE GENOMIC DNA]</scope>
</reference>
<dbReference type="Pfam" id="PF01534">
    <property type="entry name" value="Frizzled"/>
    <property type="match status" value="1"/>
</dbReference>
<dbReference type="EMBL" id="CADEPI010000031">
    <property type="protein sequence ID" value="CAB3367482.1"/>
    <property type="molecule type" value="Genomic_DNA"/>
</dbReference>
<dbReference type="GO" id="GO:0005929">
    <property type="term" value="C:cilium"/>
    <property type="evidence" value="ECO:0007669"/>
    <property type="project" value="TreeGrafter"/>
</dbReference>
<dbReference type="GO" id="GO:0005113">
    <property type="term" value="F:patched binding"/>
    <property type="evidence" value="ECO:0007669"/>
    <property type="project" value="TreeGrafter"/>
</dbReference>